<feature type="region of interest" description="Disordered" evidence="1">
    <location>
        <begin position="228"/>
        <end position="251"/>
    </location>
</feature>
<dbReference type="GO" id="GO:0030686">
    <property type="term" value="C:90S preribosome"/>
    <property type="evidence" value="ECO:0007669"/>
    <property type="project" value="TreeGrafter"/>
</dbReference>
<sequence>MDKKKLKSEIISCRTAVKKAKVIVVRKAIKKLKILSSCKNDSLKDKKLGKAERLLKRIHAIKKLKNDQVTKFALENENYDVFLKKEPNNFELTALATLAKHKAITDEVIRIRNQIPDWKNELPKLLSSCFTKNNSKKNSKRLFNSVSKTKVTDKNVRVPNSKSTKRDNKNSSNNTKNNYQGNWKKKFEKKFKNAEKDNNSNDVINKSDEKIDDNFFIQKKVFVPKLLTENNESKQRNESERHTLPNCKPKNKSFHKIQKNVKNTVKLEKKNTESENLHPSWAAKRVQLIKPFEGKKIKFSDD</sequence>
<dbReference type="EnsemblMetazoa" id="PHUM246350-RA">
    <property type="protein sequence ID" value="PHUM246350-PA"/>
    <property type="gene ID" value="PHUM246350"/>
</dbReference>
<dbReference type="VEuPathDB" id="VectorBase:PHUM246350"/>
<dbReference type="EMBL" id="DS235222">
    <property type="protein sequence ID" value="EEB13550.1"/>
    <property type="molecule type" value="Genomic_DNA"/>
</dbReference>
<evidence type="ECO:0000256" key="1">
    <source>
        <dbReference type="SAM" id="MobiDB-lite"/>
    </source>
</evidence>
<dbReference type="GeneID" id="8230823"/>
<keyword evidence="4" id="KW-1185">Reference proteome</keyword>
<feature type="compositionally biased region" description="Basic and acidic residues" evidence="1">
    <location>
        <begin position="231"/>
        <end position="243"/>
    </location>
</feature>
<dbReference type="eggNOG" id="ENOG502T58J">
    <property type="taxonomic scope" value="Eukaryota"/>
</dbReference>
<gene>
    <name evidence="3" type="primary">8230823</name>
    <name evidence="2" type="ORF">Phum_PHUM246350</name>
</gene>
<accession>E0VJJ4</accession>
<reference evidence="2" key="1">
    <citation type="submission" date="2007-04" db="EMBL/GenBank/DDBJ databases">
        <title>Annotation of Pediculus humanus corporis strain USDA.</title>
        <authorList>
            <person name="Kirkness E."/>
            <person name="Hannick L."/>
            <person name="Hass B."/>
            <person name="Bruggner R."/>
            <person name="Lawson D."/>
            <person name="Bidwell S."/>
            <person name="Joardar V."/>
            <person name="Caler E."/>
            <person name="Walenz B."/>
            <person name="Inman J."/>
            <person name="Schobel S."/>
            <person name="Galinsky K."/>
            <person name="Amedeo P."/>
            <person name="Strausberg R."/>
        </authorList>
    </citation>
    <scope>NUCLEOTIDE SEQUENCE</scope>
    <source>
        <strain evidence="2">USDA</strain>
    </source>
</reference>
<dbReference type="OrthoDB" id="3364872at2759"/>
<dbReference type="KEGG" id="phu:Phum_PHUM246350"/>
<evidence type="ECO:0000313" key="4">
    <source>
        <dbReference type="Proteomes" id="UP000009046"/>
    </source>
</evidence>
<dbReference type="PANTHER" id="PTHR23325:SF1">
    <property type="entry name" value="SERUM RESPONSE FACTOR-BINDING PROTEIN 1"/>
    <property type="match status" value="1"/>
</dbReference>
<dbReference type="Proteomes" id="UP000009046">
    <property type="component" value="Unassembled WGS sequence"/>
</dbReference>
<dbReference type="AlphaFoldDB" id="E0VJJ4"/>
<dbReference type="RefSeq" id="XP_002426288.1">
    <property type="nucleotide sequence ID" value="XM_002426243.1"/>
</dbReference>
<dbReference type="GO" id="GO:0030490">
    <property type="term" value="P:maturation of SSU-rRNA"/>
    <property type="evidence" value="ECO:0007669"/>
    <property type="project" value="TreeGrafter"/>
</dbReference>
<dbReference type="InterPro" id="IPR037393">
    <property type="entry name" value="Bud22/SRFB1"/>
</dbReference>
<dbReference type="HOGENOM" id="CLU_922316_0_0_1"/>
<evidence type="ECO:0008006" key="5">
    <source>
        <dbReference type="Google" id="ProtNLM"/>
    </source>
</evidence>
<feature type="region of interest" description="Disordered" evidence="1">
    <location>
        <begin position="146"/>
        <end position="183"/>
    </location>
</feature>
<dbReference type="STRING" id="121224.E0VJJ4"/>
<reference evidence="3" key="3">
    <citation type="submission" date="2020-05" db="UniProtKB">
        <authorList>
            <consortium name="EnsemblMetazoa"/>
        </authorList>
    </citation>
    <scope>IDENTIFICATION</scope>
    <source>
        <strain evidence="3">USDA</strain>
    </source>
</reference>
<organism>
    <name type="scientific">Pediculus humanus subsp. corporis</name>
    <name type="common">Body louse</name>
    <dbReference type="NCBI Taxonomy" id="121224"/>
    <lineage>
        <taxon>Eukaryota</taxon>
        <taxon>Metazoa</taxon>
        <taxon>Ecdysozoa</taxon>
        <taxon>Arthropoda</taxon>
        <taxon>Hexapoda</taxon>
        <taxon>Insecta</taxon>
        <taxon>Pterygota</taxon>
        <taxon>Neoptera</taxon>
        <taxon>Paraneoptera</taxon>
        <taxon>Psocodea</taxon>
        <taxon>Troctomorpha</taxon>
        <taxon>Phthiraptera</taxon>
        <taxon>Anoplura</taxon>
        <taxon>Pediculidae</taxon>
        <taxon>Pediculus</taxon>
    </lineage>
</organism>
<dbReference type="InParanoid" id="E0VJJ4"/>
<name>E0VJJ4_PEDHC</name>
<dbReference type="PANTHER" id="PTHR23325">
    <property type="entry name" value="SERUM RESPONSE FACTOR-BINDING"/>
    <property type="match status" value="1"/>
</dbReference>
<dbReference type="CTD" id="8230823"/>
<dbReference type="EMBL" id="AAZO01002851">
    <property type="status" value="NOT_ANNOTATED_CDS"/>
    <property type="molecule type" value="Genomic_DNA"/>
</dbReference>
<evidence type="ECO:0000313" key="3">
    <source>
        <dbReference type="EnsemblMetazoa" id="PHUM246350-PA"/>
    </source>
</evidence>
<proteinExistence type="predicted"/>
<evidence type="ECO:0000313" key="2">
    <source>
        <dbReference type="EMBL" id="EEB13550.1"/>
    </source>
</evidence>
<reference evidence="2" key="2">
    <citation type="submission" date="2007-04" db="EMBL/GenBank/DDBJ databases">
        <title>The genome of the human body louse.</title>
        <authorList>
            <consortium name="The Human Body Louse Genome Consortium"/>
            <person name="Kirkness E."/>
            <person name="Walenz B."/>
            <person name="Hass B."/>
            <person name="Bruggner R."/>
            <person name="Strausberg R."/>
        </authorList>
    </citation>
    <scope>NUCLEOTIDE SEQUENCE</scope>
    <source>
        <strain evidence="2">USDA</strain>
    </source>
</reference>
<dbReference type="GO" id="GO:0005634">
    <property type="term" value="C:nucleus"/>
    <property type="evidence" value="ECO:0007669"/>
    <property type="project" value="TreeGrafter"/>
</dbReference>
<protein>
    <recommendedName>
        <fullName evidence="5">Serum response factor-binding protein 1</fullName>
    </recommendedName>
</protein>